<accession>A0A848G5Q3</accession>
<name>A0A848G5Q3_9RHOO</name>
<evidence type="ECO:0000313" key="2">
    <source>
        <dbReference type="EMBL" id="NML26574.1"/>
    </source>
</evidence>
<dbReference type="Pfam" id="PF04341">
    <property type="entry name" value="DUF485"/>
    <property type="match status" value="1"/>
</dbReference>
<dbReference type="Proteomes" id="UP000580043">
    <property type="component" value="Unassembled WGS sequence"/>
</dbReference>
<evidence type="ECO:0000313" key="3">
    <source>
        <dbReference type="Proteomes" id="UP000580043"/>
    </source>
</evidence>
<dbReference type="PANTHER" id="PTHR38598">
    <property type="entry name" value="INNER MEMBRANE PROTEIN YJCH"/>
    <property type="match status" value="1"/>
</dbReference>
<dbReference type="PANTHER" id="PTHR38598:SF1">
    <property type="entry name" value="INNER MEMBRANE PROTEIN YJCH"/>
    <property type="match status" value="1"/>
</dbReference>
<evidence type="ECO:0000256" key="1">
    <source>
        <dbReference type="SAM" id="Phobius"/>
    </source>
</evidence>
<keyword evidence="1" id="KW-0812">Transmembrane</keyword>
<dbReference type="GO" id="GO:0005886">
    <property type="term" value="C:plasma membrane"/>
    <property type="evidence" value="ECO:0007669"/>
    <property type="project" value="TreeGrafter"/>
</dbReference>
<feature type="transmembrane region" description="Helical" evidence="1">
    <location>
        <begin position="59"/>
        <end position="83"/>
    </location>
</feature>
<protein>
    <submittedName>
        <fullName evidence="2">DUF485 domain-containing protein</fullName>
    </submittedName>
</protein>
<proteinExistence type="predicted"/>
<sequence>MSAEIYKRVRANPRFSELEGKRSRFAYLLTAIVMLTYYGMMMLVAFAPEVLRTPISEGSMLTIGVPIGATIIIGSWLLTGWFVNRSNGEFDQLNNEIIREASK</sequence>
<comment type="caution">
    <text evidence="2">The sequence shown here is derived from an EMBL/GenBank/DDBJ whole genome shotgun (WGS) entry which is preliminary data.</text>
</comment>
<dbReference type="RefSeq" id="WP_169146106.1">
    <property type="nucleotide sequence ID" value="NZ_JABBGA010000008.1"/>
</dbReference>
<dbReference type="EMBL" id="JABBGA010000008">
    <property type="protein sequence ID" value="NML26574.1"/>
    <property type="molecule type" value="Genomic_DNA"/>
</dbReference>
<keyword evidence="3" id="KW-1185">Reference proteome</keyword>
<gene>
    <name evidence="2" type="ORF">HHL15_12535</name>
</gene>
<keyword evidence="1" id="KW-1133">Transmembrane helix</keyword>
<organism evidence="2 3">
    <name type="scientific">Zoogloea dura</name>
    <dbReference type="NCBI Taxonomy" id="2728840"/>
    <lineage>
        <taxon>Bacteria</taxon>
        <taxon>Pseudomonadati</taxon>
        <taxon>Pseudomonadota</taxon>
        <taxon>Betaproteobacteria</taxon>
        <taxon>Rhodocyclales</taxon>
        <taxon>Zoogloeaceae</taxon>
        <taxon>Zoogloea</taxon>
    </lineage>
</organism>
<dbReference type="InterPro" id="IPR052959">
    <property type="entry name" value="Inner_membrane_assoc"/>
</dbReference>
<keyword evidence="1" id="KW-0472">Membrane</keyword>
<feature type="transmembrane region" description="Helical" evidence="1">
    <location>
        <begin position="25"/>
        <end position="47"/>
    </location>
</feature>
<dbReference type="InterPro" id="IPR007436">
    <property type="entry name" value="DUF485"/>
</dbReference>
<dbReference type="AlphaFoldDB" id="A0A848G5Q3"/>
<reference evidence="2 3" key="1">
    <citation type="submission" date="2020-04" db="EMBL/GenBank/DDBJ databases">
        <title>Zoogloea sp. G-4-1-14 isolated from soil.</title>
        <authorList>
            <person name="Dahal R.H."/>
        </authorList>
    </citation>
    <scope>NUCLEOTIDE SEQUENCE [LARGE SCALE GENOMIC DNA]</scope>
    <source>
        <strain evidence="2 3">G-4-1-14</strain>
    </source>
</reference>